<sequence length="400" mass="42668">MTPAPAPRAHDLVLFGATGFTGRLTARYLAEHVPPGCRWALAGRDRQKLMAVRAELAALRPECAGLPLLDADVADPSALFRMAADSRVVISTVGPYMRYGEPLVAACAEAGTDYLDLSGEPEFVDRMYLAYHAPAQRTGARLVHASGFDSVPYDLGVRYTIQQLPAGVPLWVDGYVTVDAAPSGGTLASTLDALSRGPQMLEAARERRRVEERPTDRCVSLPVSGLRRVPLLNGWAVPLPTIDPQIIGRSAAALERYGPEFRYRHAALVRHLPVAVGGVAGAAGALGLAQLPPARRWMTSRLTAGEGPSEERRARSSFSLRFLARGGGERVATEVAGGDPGYDETAKMLAESALCLAYDEKLPETSGQVTPAAAMGEALTDRLVRAGLQFRLTHRGAPVG</sequence>
<dbReference type="GO" id="GO:0009247">
    <property type="term" value="P:glycolipid biosynthetic process"/>
    <property type="evidence" value="ECO:0007669"/>
    <property type="project" value="TreeGrafter"/>
</dbReference>
<evidence type="ECO:0000313" key="2">
    <source>
        <dbReference type="EMBL" id="OEU95763.1"/>
    </source>
</evidence>
<dbReference type="Gene3D" id="3.40.50.720">
    <property type="entry name" value="NAD(P)-binding Rossmann-like Domain"/>
    <property type="match status" value="1"/>
</dbReference>
<dbReference type="InterPro" id="IPR005097">
    <property type="entry name" value="Sacchrp_dh_NADP-bd"/>
</dbReference>
<dbReference type="PANTHER" id="PTHR12286">
    <property type="entry name" value="SACCHAROPINE DEHYDROGENASE-LIKE OXIDOREDUCTASE"/>
    <property type="match status" value="1"/>
</dbReference>
<keyword evidence="3" id="KW-1185">Reference proteome</keyword>
<gene>
    <name evidence="2" type="ORF">AN216_23290</name>
</gene>
<dbReference type="SUPFAM" id="SSF51735">
    <property type="entry name" value="NAD(P)-binding Rossmann-fold domains"/>
    <property type="match status" value="1"/>
</dbReference>
<dbReference type="Proteomes" id="UP000176101">
    <property type="component" value="Unassembled WGS sequence"/>
</dbReference>
<dbReference type="InterPro" id="IPR051276">
    <property type="entry name" value="Saccharopine_DH-like_oxidrdct"/>
</dbReference>
<dbReference type="InterPro" id="IPR036291">
    <property type="entry name" value="NAD(P)-bd_dom_sf"/>
</dbReference>
<comment type="caution">
    <text evidence="2">The sequence shown here is derived from an EMBL/GenBank/DDBJ whole genome shotgun (WGS) entry which is preliminary data.</text>
</comment>
<dbReference type="GO" id="GO:0005886">
    <property type="term" value="C:plasma membrane"/>
    <property type="evidence" value="ECO:0007669"/>
    <property type="project" value="TreeGrafter"/>
</dbReference>
<dbReference type="OrthoDB" id="4369409at2"/>
<dbReference type="RefSeq" id="WP_070198667.1">
    <property type="nucleotide sequence ID" value="NZ_LJGU01000150.1"/>
</dbReference>
<evidence type="ECO:0000313" key="3">
    <source>
        <dbReference type="Proteomes" id="UP000176101"/>
    </source>
</evidence>
<dbReference type="PANTHER" id="PTHR12286:SF5">
    <property type="entry name" value="SACCHAROPINE DEHYDROGENASE-LIKE OXIDOREDUCTASE"/>
    <property type="match status" value="1"/>
</dbReference>
<proteinExistence type="predicted"/>
<dbReference type="Pfam" id="PF03435">
    <property type="entry name" value="Sacchrp_dh_NADP"/>
    <property type="match status" value="1"/>
</dbReference>
<dbReference type="STRING" id="1075402.AN216_23290"/>
<reference evidence="2 3" key="1">
    <citation type="journal article" date="2016" name="Front. Microbiol.">
        <title>Comparative Genomics Analysis of Streptomyces Species Reveals Their Adaptation to the Marine Environment and Their Diversity at the Genomic Level.</title>
        <authorList>
            <person name="Tian X."/>
            <person name="Zhang Z."/>
            <person name="Yang T."/>
            <person name="Chen M."/>
            <person name="Li J."/>
            <person name="Chen F."/>
            <person name="Yang J."/>
            <person name="Li W."/>
            <person name="Zhang B."/>
            <person name="Zhang Z."/>
            <person name="Wu J."/>
            <person name="Zhang C."/>
            <person name="Long L."/>
            <person name="Xiao J."/>
        </authorList>
    </citation>
    <scope>NUCLEOTIDE SEQUENCE [LARGE SCALE GENOMIC DNA]</scope>
    <source>
        <strain evidence="2 3">SCSIO 02100</strain>
    </source>
</reference>
<evidence type="ECO:0000259" key="1">
    <source>
        <dbReference type="Pfam" id="PF03435"/>
    </source>
</evidence>
<protein>
    <submittedName>
        <fullName evidence="2">Saccharopine dehydrogenase</fullName>
    </submittedName>
</protein>
<accession>A0A1E7JW64</accession>
<feature type="domain" description="Saccharopine dehydrogenase NADP binding" evidence="1">
    <location>
        <begin position="13"/>
        <end position="140"/>
    </location>
</feature>
<dbReference type="EMBL" id="LJGU01000150">
    <property type="protein sequence ID" value="OEU95763.1"/>
    <property type="molecule type" value="Genomic_DNA"/>
</dbReference>
<organism evidence="2 3">
    <name type="scientific">Streptomyces oceani</name>
    <dbReference type="NCBI Taxonomy" id="1075402"/>
    <lineage>
        <taxon>Bacteria</taxon>
        <taxon>Bacillati</taxon>
        <taxon>Actinomycetota</taxon>
        <taxon>Actinomycetes</taxon>
        <taxon>Kitasatosporales</taxon>
        <taxon>Streptomycetaceae</taxon>
        <taxon>Streptomyces</taxon>
    </lineage>
</organism>
<dbReference type="AlphaFoldDB" id="A0A1E7JW64"/>
<name>A0A1E7JW64_9ACTN</name>
<dbReference type="PATRIC" id="fig|1075402.3.peg.879"/>